<dbReference type="EMBL" id="VIVK01000001">
    <property type="protein sequence ID" value="TWD82516.1"/>
    <property type="molecule type" value="Genomic_DNA"/>
</dbReference>
<evidence type="ECO:0000313" key="7">
    <source>
        <dbReference type="Proteomes" id="UP000318380"/>
    </source>
</evidence>
<dbReference type="OrthoDB" id="4377071at2"/>
<evidence type="ECO:0000256" key="4">
    <source>
        <dbReference type="ARBA" id="ARBA00023136"/>
    </source>
</evidence>
<gene>
    <name evidence="6" type="ORF">FB561_3649</name>
</gene>
<keyword evidence="3 5" id="KW-1133">Transmembrane helix</keyword>
<evidence type="ECO:0000256" key="3">
    <source>
        <dbReference type="ARBA" id="ARBA00022989"/>
    </source>
</evidence>
<comment type="subcellular location">
    <subcellularLocation>
        <location evidence="1">Membrane</location>
        <topology evidence="1">Multi-pass membrane protein</topology>
    </subcellularLocation>
</comment>
<dbReference type="Pfam" id="PF13564">
    <property type="entry name" value="DoxX_2"/>
    <property type="match status" value="1"/>
</dbReference>
<feature type="transmembrane region" description="Helical" evidence="5">
    <location>
        <begin position="95"/>
        <end position="114"/>
    </location>
</feature>
<dbReference type="Proteomes" id="UP000318380">
    <property type="component" value="Unassembled WGS sequence"/>
</dbReference>
<comment type="caution">
    <text evidence="6">The sequence shown here is derived from an EMBL/GenBank/DDBJ whole genome shotgun (WGS) entry which is preliminary data.</text>
</comment>
<dbReference type="AlphaFoldDB" id="A0A561BUF9"/>
<proteinExistence type="predicted"/>
<reference evidence="6 7" key="1">
    <citation type="submission" date="2019-06" db="EMBL/GenBank/DDBJ databases">
        <title>Sequencing the genomes of 1000 actinobacteria strains.</title>
        <authorList>
            <person name="Klenk H.-P."/>
        </authorList>
    </citation>
    <scope>NUCLEOTIDE SEQUENCE [LARGE SCALE GENOMIC DNA]</scope>
    <source>
        <strain evidence="6 7">DSM 24683</strain>
    </source>
</reference>
<evidence type="ECO:0000256" key="5">
    <source>
        <dbReference type="SAM" id="Phobius"/>
    </source>
</evidence>
<organism evidence="6 7">
    <name type="scientific">Kribbella amoyensis</name>
    <dbReference type="NCBI Taxonomy" id="996641"/>
    <lineage>
        <taxon>Bacteria</taxon>
        <taxon>Bacillati</taxon>
        <taxon>Actinomycetota</taxon>
        <taxon>Actinomycetes</taxon>
        <taxon>Propionibacteriales</taxon>
        <taxon>Kribbellaceae</taxon>
        <taxon>Kribbella</taxon>
    </lineage>
</organism>
<evidence type="ECO:0000256" key="2">
    <source>
        <dbReference type="ARBA" id="ARBA00022692"/>
    </source>
</evidence>
<protein>
    <submittedName>
        <fullName evidence="6">DoxX-like protein</fullName>
    </submittedName>
</protein>
<dbReference type="InterPro" id="IPR032808">
    <property type="entry name" value="DoxX"/>
</dbReference>
<name>A0A561BUF9_9ACTN</name>
<dbReference type="GO" id="GO:0016020">
    <property type="term" value="C:membrane"/>
    <property type="evidence" value="ECO:0007669"/>
    <property type="project" value="UniProtKB-SubCell"/>
</dbReference>
<dbReference type="RefSeq" id="WP_145808163.1">
    <property type="nucleotide sequence ID" value="NZ_VIVK01000001.1"/>
</dbReference>
<evidence type="ECO:0000313" key="6">
    <source>
        <dbReference type="EMBL" id="TWD82516.1"/>
    </source>
</evidence>
<evidence type="ECO:0000256" key="1">
    <source>
        <dbReference type="ARBA" id="ARBA00004141"/>
    </source>
</evidence>
<keyword evidence="2 5" id="KW-0812">Transmembrane</keyword>
<feature type="transmembrane region" description="Helical" evidence="5">
    <location>
        <begin position="68"/>
        <end position="88"/>
    </location>
</feature>
<keyword evidence="4 5" id="KW-0472">Membrane</keyword>
<accession>A0A561BUF9</accession>
<sequence>MLDPWWPLAALAVVQFTDALLCLKPVRFVQQCLLDVGFPRRLWWVLTPLKLAAAAGLVLGIWVTPLAVLTTAALVAYFVVAIVMHLRAHDYSRNLFANATGMLALCVATFVFVLRVA</sequence>
<keyword evidence="7" id="KW-1185">Reference proteome</keyword>